<evidence type="ECO:0000256" key="4">
    <source>
        <dbReference type="ARBA" id="ARBA00023180"/>
    </source>
</evidence>
<proteinExistence type="predicted"/>
<evidence type="ECO:0000256" key="2">
    <source>
        <dbReference type="ARBA" id="ARBA00022729"/>
    </source>
</evidence>
<dbReference type="PANTHER" id="PTHR48065">
    <property type="entry name" value="OS10G0469600 PROTEIN"/>
    <property type="match status" value="1"/>
</dbReference>
<evidence type="ECO:0000256" key="1">
    <source>
        <dbReference type="ARBA" id="ARBA00022614"/>
    </source>
</evidence>
<keyword evidence="1" id="KW-0433">Leucine-rich repeat</keyword>
<evidence type="ECO:0000256" key="3">
    <source>
        <dbReference type="ARBA" id="ARBA00022737"/>
    </source>
</evidence>
<dbReference type="EMBL" id="JAHRHJ020000006">
    <property type="protein sequence ID" value="KAH9310750.1"/>
    <property type="molecule type" value="Genomic_DNA"/>
</dbReference>
<accession>A0AA38FVB4</accession>
<dbReference type="PANTHER" id="PTHR48065:SF11">
    <property type="entry name" value="OS11G0213300 PROTEIN"/>
    <property type="match status" value="1"/>
</dbReference>
<dbReference type="InterPro" id="IPR001611">
    <property type="entry name" value="Leu-rich_rpt"/>
</dbReference>
<keyword evidence="2" id="KW-0732">Signal</keyword>
<dbReference type="Proteomes" id="UP000824469">
    <property type="component" value="Unassembled WGS sequence"/>
</dbReference>
<dbReference type="Pfam" id="PF13516">
    <property type="entry name" value="LRR_6"/>
    <property type="match status" value="1"/>
</dbReference>
<dbReference type="FunFam" id="3.80.10.10:FF:000041">
    <property type="entry name" value="LRR receptor-like serine/threonine-protein kinase ERECTA"/>
    <property type="match status" value="1"/>
</dbReference>
<keyword evidence="4" id="KW-0325">Glycoprotein</keyword>
<keyword evidence="3" id="KW-0677">Repeat</keyword>
<name>A0AA38FVB4_TAXCH</name>
<dbReference type="Pfam" id="PF00560">
    <property type="entry name" value="LRR_1"/>
    <property type="match status" value="5"/>
</dbReference>
<feature type="non-terminal residue" evidence="5">
    <location>
        <position position="1"/>
    </location>
</feature>
<dbReference type="SUPFAM" id="SSF52058">
    <property type="entry name" value="L domain-like"/>
    <property type="match status" value="1"/>
</dbReference>
<dbReference type="InterPro" id="IPR032675">
    <property type="entry name" value="LRR_dom_sf"/>
</dbReference>
<protein>
    <submittedName>
        <fullName evidence="5">Uncharacterized protein</fullName>
    </submittedName>
</protein>
<evidence type="ECO:0000313" key="6">
    <source>
        <dbReference type="Proteomes" id="UP000824469"/>
    </source>
</evidence>
<keyword evidence="6" id="KW-1185">Reference proteome</keyword>
<dbReference type="AlphaFoldDB" id="A0AA38FVB4"/>
<organism evidence="5 6">
    <name type="scientific">Taxus chinensis</name>
    <name type="common">Chinese yew</name>
    <name type="synonym">Taxus wallichiana var. chinensis</name>
    <dbReference type="NCBI Taxonomy" id="29808"/>
    <lineage>
        <taxon>Eukaryota</taxon>
        <taxon>Viridiplantae</taxon>
        <taxon>Streptophyta</taxon>
        <taxon>Embryophyta</taxon>
        <taxon>Tracheophyta</taxon>
        <taxon>Spermatophyta</taxon>
        <taxon>Pinopsida</taxon>
        <taxon>Pinidae</taxon>
        <taxon>Conifers II</taxon>
        <taxon>Cupressales</taxon>
        <taxon>Taxaceae</taxon>
        <taxon>Taxus</taxon>
    </lineage>
</organism>
<dbReference type="PRINTS" id="PR00019">
    <property type="entry name" value="LEURICHRPT"/>
</dbReference>
<evidence type="ECO:0000313" key="5">
    <source>
        <dbReference type="EMBL" id="KAH9310750.1"/>
    </source>
</evidence>
<comment type="caution">
    <text evidence="5">The sequence shown here is derived from an EMBL/GenBank/DDBJ whole genome shotgun (WGS) entry which is preliminary data.</text>
</comment>
<dbReference type="Gene3D" id="3.80.10.10">
    <property type="entry name" value="Ribonuclease Inhibitor"/>
    <property type="match status" value="1"/>
</dbReference>
<sequence length="214" mass="24119">MEGDFPLFISTQYAIEHLDLSNNRLSRYIPDWLWDVSYNMDFLDLSMNLFDGFIPVKIGQHLRLLSMAKTNLRGGIPHSIYEGNLEVLDLSNNKLSGKSFTIVGNFSSTLKVLNLENNCFEGEIRNMACLQTLKLTGDIPHEIGFLIGLRVLNLSGNQLNSEIPNSFKKILQLESLDLSRNNLIGAISTELQVLTFWSYLDVSHNNLSGRIPQG</sequence>
<gene>
    <name evidence="5" type="ORF">KI387_025785</name>
</gene>
<reference evidence="5 6" key="1">
    <citation type="journal article" date="2021" name="Nat. Plants">
        <title>The Taxus genome provides insights into paclitaxel biosynthesis.</title>
        <authorList>
            <person name="Xiong X."/>
            <person name="Gou J."/>
            <person name="Liao Q."/>
            <person name="Li Y."/>
            <person name="Zhou Q."/>
            <person name="Bi G."/>
            <person name="Li C."/>
            <person name="Du R."/>
            <person name="Wang X."/>
            <person name="Sun T."/>
            <person name="Guo L."/>
            <person name="Liang H."/>
            <person name="Lu P."/>
            <person name="Wu Y."/>
            <person name="Zhang Z."/>
            <person name="Ro D.K."/>
            <person name="Shang Y."/>
            <person name="Huang S."/>
            <person name="Yan J."/>
        </authorList>
    </citation>
    <scope>NUCLEOTIDE SEQUENCE [LARGE SCALE GENOMIC DNA]</scope>
    <source>
        <strain evidence="5">Ta-2019</strain>
    </source>
</reference>